<dbReference type="AlphaFoldDB" id="A0AAV5WA77"/>
<reference evidence="2" key="1">
    <citation type="submission" date="2023-10" db="EMBL/GenBank/DDBJ databases">
        <title>Genome assembly of Pristionchus species.</title>
        <authorList>
            <person name="Yoshida K."/>
            <person name="Sommer R.J."/>
        </authorList>
    </citation>
    <scope>NUCLEOTIDE SEQUENCE</scope>
    <source>
        <strain evidence="2">RS5133</strain>
    </source>
</reference>
<dbReference type="EMBL" id="BTSY01000005">
    <property type="protein sequence ID" value="GMT28732.1"/>
    <property type="molecule type" value="Genomic_DNA"/>
</dbReference>
<evidence type="ECO:0000313" key="3">
    <source>
        <dbReference type="Proteomes" id="UP001432322"/>
    </source>
</evidence>
<feature type="chain" id="PRO_5043349602" evidence="1">
    <location>
        <begin position="19"/>
        <end position="98"/>
    </location>
</feature>
<evidence type="ECO:0000256" key="1">
    <source>
        <dbReference type="SAM" id="SignalP"/>
    </source>
</evidence>
<proteinExistence type="predicted"/>
<name>A0AAV5WA77_9BILA</name>
<keyword evidence="3" id="KW-1185">Reference proteome</keyword>
<accession>A0AAV5WA77</accession>
<keyword evidence="1" id="KW-0732">Signal</keyword>
<comment type="caution">
    <text evidence="2">The sequence shown here is derived from an EMBL/GenBank/DDBJ whole genome shotgun (WGS) entry which is preliminary data.</text>
</comment>
<gene>
    <name evidence="2" type="ORF">PFISCL1PPCAC_20029</name>
</gene>
<sequence>QILCVLLIVSTIFIVFLCSTTKDSKQNQSENNTIHNSKSVVSAARVDDKITLGKLRQHDEECDLSRSMVKERVKNVEVDVPSLSLSFTPTMEDKKEKK</sequence>
<organism evidence="2 3">
    <name type="scientific">Pristionchus fissidentatus</name>
    <dbReference type="NCBI Taxonomy" id="1538716"/>
    <lineage>
        <taxon>Eukaryota</taxon>
        <taxon>Metazoa</taxon>
        <taxon>Ecdysozoa</taxon>
        <taxon>Nematoda</taxon>
        <taxon>Chromadorea</taxon>
        <taxon>Rhabditida</taxon>
        <taxon>Rhabditina</taxon>
        <taxon>Diplogasteromorpha</taxon>
        <taxon>Diplogasteroidea</taxon>
        <taxon>Neodiplogasteridae</taxon>
        <taxon>Pristionchus</taxon>
    </lineage>
</organism>
<feature type="signal peptide" evidence="1">
    <location>
        <begin position="1"/>
        <end position="18"/>
    </location>
</feature>
<evidence type="ECO:0000313" key="2">
    <source>
        <dbReference type="EMBL" id="GMT28732.1"/>
    </source>
</evidence>
<protein>
    <submittedName>
        <fullName evidence="2">Uncharacterized protein</fullName>
    </submittedName>
</protein>
<dbReference type="Proteomes" id="UP001432322">
    <property type="component" value="Unassembled WGS sequence"/>
</dbReference>
<feature type="non-terminal residue" evidence="2">
    <location>
        <position position="1"/>
    </location>
</feature>